<dbReference type="PROSITE" id="PS50835">
    <property type="entry name" value="IG_LIKE"/>
    <property type="match status" value="3"/>
</dbReference>
<dbReference type="PANTHER" id="PTHR11890:SF23">
    <property type="entry name" value="INTERLEUKIN-18 RECEPTOR ACCESSORY PROTEIN"/>
    <property type="match status" value="1"/>
</dbReference>
<evidence type="ECO:0000256" key="9">
    <source>
        <dbReference type="ARBA" id="ARBA00023136"/>
    </source>
</evidence>
<gene>
    <name evidence="19" type="primary">Il18rap</name>
</gene>
<dbReference type="FunFam" id="2.60.40.10:FF:001504">
    <property type="entry name" value="Interleukin 18 receptor accessory protein"/>
    <property type="match status" value="1"/>
</dbReference>
<dbReference type="FunFam" id="2.60.40.10:FF:000284">
    <property type="entry name" value="interleukin-1 receptor accessory protein-like 1"/>
    <property type="match status" value="1"/>
</dbReference>
<dbReference type="SMART" id="SM00409">
    <property type="entry name" value="IG"/>
    <property type="match status" value="3"/>
</dbReference>
<evidence type="ECO:0000256" key="4">
    <source>
        <dbReference type="ARBA" id="ARBA00022729"/>
    </source>
</evidence>
<comment type="similarity">
    <text evidence="2">Belongs to the interleukin-1 receptor family.</text>
</comment>
<keyword evidence="18" id="KW-1185">Reference proteome</keyword>
<evidence type="ECO:0000259" key="16">
    <source>
        <dbReference type="PROSITE" id="PS50104"/>
    </source>
</evidence>
<dbReference type="GeneID" id="105988155"/>
<dbReference type="InterPro" id="IPR015621">
    <property type="entry name" value="IL-1_rcpt_fam"/>
</dbReference>
<dbReference type="InterPro" id="IPR013783">
    <property type="entry name" value="Ig-like_fold"/>
</dbReference>
<reference evidence="19" key="1">
    <citation type="submission" date="2025-08" db="UniProtKB">
        <authorList>
            <consortium name="RefSeq"/>
        </authorList>
    </citation>
    <scope>IDENTIFICATION</scope>
    <source>
        <tissue evidence="19">Kidney</tissue>
    </source>
</reference>
<feature type="transmembrane region" description="Helical" evidence="15">
    <location>
        <begin position="386"/>
        <end position="413"/>
    </location>
</feature>
<evidence type="ECO:0000256" key="14">
    <source>
        <dbReference type="SAM" id="MobiDB-lite"/>
    </source>
</evidence>
<keyword evidence="7 15" id="KW-1133">Transmembrane helix</keyword>
<dbReference type="PROSITE" id="PS50104">
    <property type="entry name" value="TIR"/>
    <property type="match status" value="1"/>
</dbReference>
<dbReference type="OrthoDB" id="6019866at2759"/>
<dbReference type="InterPro" id="IPR035897">
    <property type="entry name" value="Toll_tir_struct_dom_sf"/>
</dbReference>
<keyword evidence="9 15" id="KW-0472">Membrane</keyword>
<evidence type="ECO:0000256" key="12">
    <source>
        <dbReference type="ARBA" id="ARBA00023180"/>
    </source>
</evidence>
<dbReference type="Pfam" id="PF01582">
    <property type="entry name" value="TIR"/>
    <property type="match status" value="1"/>
</dbReference>
<keyword evidence="8" id="KW-0520">NAD</keyword>
<dbReference type="GO" id="GO:0016020">
    <property type="term" value="C:membrane"/>
    <property type="evidence" value="ECO:0007669"/>
    <property type="project" value="UniProtKB-SubCell"/>
</dbReference>
<feature type="region of interest" description="Disordered" evidence="14">
    <location>
        <begin position="615"/>
        <end position="638"/>
    </location>
</feature>
<dbReference type="CTD" id="8807"/>
<feature type="domain" description="Ig-like" evidence="17">
    <location>
        <begin position="279"/>
        <end position="381"/>
    </location>
</feature>
<organism evidence="18 19">
    <name type="scientific">Dipodomys ordii</name>
    <name type="common">Ord's kangaroo rat</name>
    <dbReference type="NCBI Taxonomy" id="10020"/>
    <lineage>
        <taxon>Eukaryota</taxon>
        <taxon>Metazoa</taxon>
        <taxon>Chordata</taxon>
        <taxon>Craniata</taxon>
        <taxon>Vertebrata</taxon>
        <taxon>Euteleostomi</taxon>
        <taxon>Mammalia</taxon>
        <taxon>Eutheria</taxon>
        <taxon>Euarchontoglires</taxon>
        <taxon>Glires</taxon>
        <taxon>Rodentia</taxon>
        <taxon>Castorimorpha</taxon>
        <taxon>Heteromyidae</taxon>
        <taxon>Dipodomyinae</taxon>
        <taxon>Dipodomys</taxon>
    </lineage>
</organism>
<dbReference type="Gene3D" id="3.40.50.10140">
    <property type="entry name" value="Toll/interleukin-1 receptor homology (TIR) domain"/>
    <property type="match status" value="1"/>
</dbReference>
<dbReference type="PANTHER" id="PTHR11890">
    <property type="entry name" value="INTERLEUKIN-1 RECEPTOR FAMILY MEMBER"/>
    <property type="match status" value="1"/>
</dbReference>
<dbReference type="InterPro" id="IPR003599">
    <property type="entry name" value="Ig_sub"/>
</dbReference>
<keyword evidence="13" id="KW-0393">Immunoglobulin domain</keyword>
<evidence type="ECO:0000313" key="18">
    <source>
        <dbReference type="Proteomes" id="UP000081671"/>
    </source>
</evidence>
<evidence type="ECO:0000313" key="19">
    <source>
        <dbReference type="RefSeq" id="XP_012875153.1"/>
    </source>
</evidence>
<evidence type="ECO:0000256" key="7">
    <source>
        <dbReference type="ARBA" id="ARBA00022989"/>
    </source>
</evidence>
<dbReference type="GO" id="GO:0042008">
    <property type="term" value="F:interleukin-18 receptor activity"/>
    <property type="evidence" value="ECO:0007669"/>
    <property type="project" value="TreeGrafter"/>
</dbReference>
<dbReference type="Gene3D" id="2.60.40.10">
    <property type="entry name" value="Immunoglobulins"/>
    <property type="match status" value="3"/>
</dbReference>
<dbReference type="GO" id="GO:0016787">
    <property type="term" value="F:hydrolase activity"/>
    <property type="evidence" value="ECO:0007669"/>
    <property type="project" value="UniProtKB-KW"/>
</dbReference>
<name>A0A1S3FEY0_DIPOR</name>
<feature type="domain" description="Ig-like" evidence="17">
    <location>
        <begin position="176"/>
        <end position="267"/>
    </location>
</feature>
<keyword evidence="3 15" id="KW-0812">Transmembrane</keyword>
<protein>
    <submittedName>
        <fullName evidence="19">Interleukin-18 receptor accessory protein isoform X2</fullName>
    </submittedName>
</protein>
<evidence type="ECO:0000256" key="1">
    <source>
        <dbReference type="ARBA" id="ARBA00004479"/>
    </source>
</evidence>
<feature type="compositionally biased region" description="Polar residues" evidence="14">
    <location>
        <begin position="597"/>
        <end position="607"/>
    </location>
</feature>
<feature type="region of interest" description="Disordered" evidence="14">
    <location>
        <begin position="591"/>
        <end position="610"/>
    </location>
</feature>
<keyword evidence="6" id="KW-0378">Hydrolase</keyword>
<dbReference type="Pfam" id="PF18452">
    <property type="entry name" value="Ig_6"/>
    <property type="match status" value="1"/>
</dbReference>
<evidence type="ECO:0000256" key="13">
    <source>
        <dbReference type="ARBA" id="ARBA00023319"/>
    </source>
</evidence>
<evidence type="ECO:0000259" key="17">
    <source>
        <dbReference type="PROSITE" id="PS50835"/>
    </source>
</evidence>
<dbReference type="SUPFAM" id="SSF52200">
    <property type="entry name" value="Toll/Interleukin receptor TIR domain"/>
    <property type="match status" value="1"/>
</dbReference>
<evidence type="ECO:0000256" key="11">
    <source>
        <dbReference type="ARBA" id="ARBA00023170"/>
    </source>
</evidence>
<keyword evidence="11 19" id="KW-0675">Receptor</keyword>
<evidence type="ECO:0000256" key="10">
    <source>
        <dbReference type="ARBA" id="ARBA00023157"/>
    </source>
</evidence>
<dbReference type="AlphaFoldDB" id="A0A1S3FEY0"/>
<dbReference type="InterPro" id="IPR007110">
    <property type="entry name" value="Ig-like_dom"/>
</dbReference>
<feature type="domain" description="TIR" evidence="16">
    <location>
        <begin position="434"/>
        <end position="587"/>
    </location>
</feature>
<keyword evidence="5" id="KW-0677">Repeat</keyword>
<dbReference type="SUPFAM" id="SSF48726">
    <property type="entry name" value="Immunoglobulin"/>
    <property type="match status" value="3"/>
</dbReference>
<evidence type="ECO:0000256" key="5">
    <source>
        <dbReference type="ARBA" id="ARBA00022737"/>
    </source>
</evidence>
<evidence type="ECO:0000256" key="8">
    <source>
        <dbReference type="ARBA" id="ARBA00023027"/>
    </source>
</evidence>
<dbReference type="Proteomes" id="UP000081671">
    <property type="component" value="Unplaced"/>
</dbReference>
<comment type="subcellular location">
    <subcellularLocation>
        <location evidence="1">Membrane</location>
        <topology evidence="1">Single-pass type I membrane protein</topology>
    </subcellularLocation>
</comment>
<evidence type="ECO:0000256" key="6">
    <source>
        <dbReference type="ARBA" id="ARBA00022801"/>
    </source>
</evidence>
<proteinExistence type="inferred from homology"/>
<dbReference type="FunFam" id="3.40.50.10140:FF:000002">
    <property type="entry name" value="Interleukin 1 receptor accessory protein"/>
    <property type="match status" value="1"/>
</dbReference>
<dbReference type="InterPro" id="IPR041416">
    <property type="entry name" value="IL-1RAcP-like_ig"/>
</dbReference>
<keyword evidence="10" id="KW-1015">Disulfide bond</keyword>
<dbReference type="InterPro" id="IPR036179">
    <property type="entry name" value="Ig-like_dom_sf"/>
</dbReference>
<dbReference type="RefSeq" id="XP_012875153.1">
    <property type="nucleotide sequence ID" value="XM_013019699.1"/>
</dbReference>
<accession>A0A1S3FEY0</accession>
<dbReference type="PRINTS" id="PR01537">
    <property type="entry name" value="INTRLKN1R1F"/>
</dbReference>
<evidence type="ECO:0000256" key="3">
    <source>
        <dbReference type="ARBA" id="ARBA00022692"/>
    </source>
</evidence>
<keyword evidence="4" id="KW-0732">Signal</keyword>
<evidence type="ECO:0000256" key="2">
    <source>
        <dbReference type="ARBA" id="ARBA00009752"/>
    </source>
</evidence>
<dbReference type="SMART" id="SM00255">
    <property type="entry name" value="TIR"/>
    <property type="match status" value="1"/>
</dbReference>
<feature type="domain" description="Ig-like" evidence="17">
    <location>
        <begin position="100"/>
        <end position="165"/>
    </location>
</feature>
<evidence type="ECO:0000256" key="15">
    <source>
        <dbReference type="SAM" id="Phobius"/>
    </source>
</evidence>
<sequence>MKKTPRKELQISIYSPLATEAMTETRNKGERPMLCLSWMFLWLTTGARITGFDLSDCSTQKLLWKYSAKSEEFVLFCDLTQLQKSHFSHRHQRNPEQPFCNGSSDPVDIQWYLQYQNGGTLEKITNQYSHIAIQDKNMLRILNPETNNTGSYICRARMRSPQDVACCVKITVEVKPQIIRHCKDTVQQMQYLILGTTDNIYCPSLNCQSQDAQRPEVTWYRNGKLLSEEKKNWIKVKETFVYHQGMYVCDYTQSDNTSSWTVRAVVQVRTIVEDTKKKPDIVNPIKNILEVDLGKPFVLPCKVRFGFQRDFRPIIRWYSRNSTQEWEIPLCEEKRIQLAPKEEEIEGVICLKEVKKKHLSRKFVCFAQNSIGNITKTIQLTEKKGVVFVYILLVTIITLVGLLVASALLYIYWIEIVLLCRTYQNKDETLGDKKEFDAFVSYAKLNSLENEASSDLSEEHLALNLFPEVLENKYGYTLCLLERDVAPGGVYTEDIVSIIKKSRRGIFILSPNYINGPTTFELQAAVNLALDDQTLKLILIKFCSFQEPESLPYLVKKALRVLPTVTWRGLKSVRPNSRFWTQMHYHMPVKKRKSQAEPAQNSFTGVSSGKAWVNQEPRRGAPIPGNGDPVGIPFLPSS</sequence>
<keyword evidence="12" id="KW-0325">Glycoprotein</keyword>
<dbReference type="InterPro" id="IPR000157">
    <property type="entry name" value="TIR_dom"/>
</dbReference>